<reference evidence="2" key="1">
    <citation type="submission" date="2023-11" db="EMBL/GenBank/DDBJ databases">
        <title>The genome sequences of three competitors of mushroom-forming fungi.</title>
        <authorList>
            <person name="Beijen E."/>
            <person name="Ohm R.A."/>
        </authorList>
    </citation>
    <scope>NUCLEOTIDE SEQUENCE</scope>
    <source>
        <strain evidence="2">CBS 100526</strain>
    </source>
</reference>
<sequence length="147" mass="15909">MADHVNQGSISPGALRNNPGGHTRYLRSYAPNKNGTDTRLMSKTRTPHVALPANGMGPPKGKVASQARIDDTCPRWDQDAPKAKVRRLMSDAVYLGLFGWGSRGQGFALPTLFGADAEPKLEADGDWAADPWNETENTEEDEAGQDC</sequence>
<name>A0AAE1M1P0_9HYPO</name>
<dbReference type="GeneID" id="87916585"/>
<dbReference type="RefSeq" id="XP_062758705.1">
    <property type="nucleotide sequence ID" value="XM_062896680.1"/>
</dbReference>
<feature type="compositionally biased region" description="Acidic residues" evidence="1">
    <location>
        <begin position="136"/>
        <end position="147"/>
    </location>
</feature>
<feature type="region of interest" description="Disordered" evidence="1">
    <location>
        <begin position="122"/>
        <end position="147"/>
    </location>
</feature>
<dbReference type="EMBL" id="JAWRVG010000006">
    <property type="protein sequence ID" value="KAK4081752.1"/>
    <property type="molecule type" value="Genomic_DNA"/>
</dbReference>
<feature type="region of interest" description="Disordered" evidence="1">
    <location>
        <begin position="1"/>
        <end position="41"/>
    </location>
</feature>
<dbReference type="Proteomes" id="UP001273209">
    <property type="component" value="Unassembled WGS sequence"/>
</dbReference>
<protein>
    <submittedName>
        <fullName evidence="2">Uncharacterized protein</fullName>
    </submittedName>
</protein>
<feature type="region of interest" description="Disordered" evidence="1">
    <location>
        <begin position="48"/>
        <end position="67"/>
    </location>
</feature>
<evidence type="ECO:0000313" key="2">
    <source>
        <dbReference type="EMBL" id="KAK4081752.1"/>
    </source>
</evidence>
<proteinExistence type="predicted"/>
<feature type="compositionally biased region" description="Polar residues" evidence="1">
    <location>
        <begin position="31"/>
        <end position="41"/>
    </location>
</feature>
<evidence type="ECO:0000256" key="1">
    <source>
        <dbReference type="SAM" id="MobiDB-lite"/>
    </source>
</evidence>
<feature type="compositionally biased region" description="Polar residues" evidence="1">
    <location>
        <begin position="1"/>
        <end position="10"/>
    </location>
</feature>
<accession>A0AAE1M1P0</accession>
<comment type="caution">
    <text evidence="2">The sequence shown here is derived from an EMBL/GenBank/DDBJ whole genome shotgun (WGS) entry which is preliminary data.</text>
</comment>
<gene>
    <name evidence="2" type="ORF">Triagg1_2493</name>
</gene>
<organism evidence="2 3">
    <name type="scientific">Trichoderma aggressivum f. europaeum</name>
    <dbReference type="NCBI Taxonomy" id="173218"/>
    <lineage>
        <taxon>Eukaryota</taxon>
        <taxon>Fungi</taxon>
        <taxon>Dikarya</taxon>
        <taxon>Ascomycota</taxon>
        <taxon>Pezizomycotina</taxon>
        <taxon>Sordariomycetes</taxon>
        <taxon>Hypocreomycetidae</taxon>
        <taxon>Hypocreales</taxon>
        <taxon>Hypocreaceae</taxon>
        <taxon>Trichoderma</taxon>
    </lineage>
</organism>
<evidence type="ECO:0000313" key="3">
    <source>
        <dbReference type="Proteomes" id="UP001273209"/>
    </source>
</evidence>
<keyword evidence="3" id="KW-1185">Reference proteome</keyword>
<dbReference type="AlphaFoldDB" id="A0AAE1M1P0"/>